<dbReference type="GO" id="GO:0015074">
    <property type="term" value="P:DNA integration"/>
    <property type="evidence" value="ECO:0007669"/>
    <property type="project" value="InterPro"/>
</dbReference>
<proteinExistence type="predicted"/>
<dbReference type="GO" id="GO:0006310">
    <property type="term" value="P:DNA recombination"/>
    <property type="evidence" value="ECO:0007669"/>
    <property type="project" value="UniProtKB-KW"/>
</dbReference>
<dbReference type="PANTHER" id="PTHR30349">
    <property type="entry name" value="PHAGE INTEGRASE-RELATED"/>
    <property type="match status" value="1"/>
</dbReference>
<accession>A0A6S6UAF9</accession>
<evidence type="ECO:0000313" key="3">
    <source>
        <dbReference type="EMBL" id="CAA6825763.1"/>
    </source>
</evidence>
<dbReference type="Pfam" id="PF00589">
    <property type="entry name" value="Phage_integrase"/>
    <property type="match status" value="1"/>
</dbReference>
<organism evidence="3">
    <name type="scientific">uncultured Sulfurovum sp</name>
    <dbReference type="NCBI Taxonomy" id="269237"/>
    <lineage>
        <taxon>Bacteria</taxon>
        <taxon>Pseudomonadati</taxon>
        <taxon>Campylobacterota</taxon>
        <taxon>Epsilonproteobacteria</taxon>
        <taxon>Campylobacterales</taxon>
        <taxon>Sulfurovaceae</taxon>
        <taxon>Sulfurovum</taxon>
        <taxon>environmental samples</taxon>
    </lineage>
</organism>
<keyword evidence="1" id="KW-0233">DNA recombination</keyword>
<dbReference type="PROSITE" id="PS51898">
    <property type="entry name" value="TYR_RECOMBINASE"/>
    <property type="match status" value="1"/>
</dbReference>
<evidence type="ECO:0000256" key="1">
    <source>
        <dbReference type="ARBA" id="ARBA00023172"/>
    </source>
</evidence>
<dbReference type="InterPro" id="IPR011010">
    <property type="entry name" value="DNA_brk_join_enz"/>
</dbReference>
<dbReference type="PANTHER" id="PTHR30349:SF64">
    <property type="entry name" value="PROPHAGE INTEGRASE INTD-RELATED"/>
    <property type="match status" value="1"/>
</dbReference>
<feature type="domain" description="Tyr recombinase" evidence="2">
    <location>
        <begin position="198"/>
        <end position="414"/>
    </location>
</feature>
<dbReference type="GO" id="GO:0003677">
    <property type="term" value="F:DNA binding"/>
    <property type="evidence" value="ECO:0007669"/>
    <property type="project" value="InterPro"/>
</dbReference>
<name>A0A6S6UAF9_9BACT</name>
<dbReference type="AlphaFoldDB" id="A0A6S6UAF9"/>
<dbReference type="CDD" id="cd00397">
    <property type="entry name" value="DNA_BRE_C"/>
    <property type="match status" value="1"/>
</dbReference>
<dbReference type="InterPro" id="IPR002104">
    <property type="entry name" value="Integrase_catalytic"/>
</dbReference>
<dbReference type="EMBL" id="CACVAS010000134">
    <property type="protein sequence ID" value="CAA6825763.1"/>
    <property type="molecule type" value="Genomic_DNA"/>
</dbReference>
<protein>
    <recommendedName>
        <fullName evidence="2">Tyr recombinase domain-containing protein</fullName>
    </recommendedName>
</protein>
<gene>
    <name evidence="3" type="ORF">HELGO_WM23229</name>
</gene>
<dbReference type="SUPFAM" id="SSF56349">
    <property type="entry name" value="DNA breaking-rejoining enzymes"/>
    <property type="match status" value="1"/>
</dbReference>
<dbReference type="InterPro" id="IPR050090">
    <property type="entry name" value="Tyrosine_recombinase_XerCD"/>
</dbReference>
<dbReference type="Gene3D" id="1.10.443.10">
    <property type="entry name" value="Intergrase catalytic core"/>
    <property type="match status" value="1"/>
</dbReference>
<evidence type="ECO:0000259" key="2">
    <source>
        <dbReference type="PROSITE" id="PS51898"/>
    </source>
</evidence>
<reference evidence="3" key="1">
    <citation type="submission" date="2020-01" db="EMBL/GenBank/DDBJ databases">
        <authorList>
            <person name="Meier V. D."/>
            <person name="Meier V D."/>
        </authorList>
    </citation>
    <scope>NUCLEOTIDE SEQUENCE</scope>
    <source>
        <strain evidence="3">HLG_WM_MAG_01</strain>
    </source>
</reference>
<dbReference type="InterPro" id="IPR013762">
    <property type="entry name" value="Integrase-like_cat_sf"/>
</dbReference>
<sequence length="435" mass="51044">MAEYLIKRILFSHGERLPMLIDTETGMPDYWATLFSISQYRSKAQASNTIEQVLRQLMLLNIFLKHYSKESINLDERIAQGKILHLHEIENLCDLCKLFLEDIHTDIHKKPLPQNIPQTSLEKFRTNNSKKQIRTVSSDTTANRIRVIRDFLVWRTNISLTKLQEEDLTFNRLKESRDLLKSNMTSRIPSPSGNSWINAPKGLSEEETSLLFEAVTRDSPTNPWKNEFTKTRNELLILWLYQFGLRKGELLSIKISDINFQSETFILERRADDSEDPRINQPLIKTFGRELPIPKKIIRLTKDYIINHRRHLPQAKKHEFLFVASKTGAPMSLDTVNKVFSKLKETYPGAFKKLSPHILRHSWNDNFSEKMDKEHRPEEEEKKIRSYAMGWSETSNSAENYTKRYIQKKANAVLRDMGNDLWDNDNIHDSDKEER</sequence>